<evidence type="ECO:0000313" key="7">
    <source>
        <dbReference type="Proteomes" id="UP000516373"/>
    </source>
</evidence>
<dbReference type="CDD" id="cd06189">
    <property type="entry name" value="flavin_oxioreductase"/>
    <property type="match status" value="1"/>
</dbReference>
<dbReference type="SUPFAM" id="SSF52343">
    <property type="entry name" value="Ferredoxin reductase-like, C-terminal NADP-linked domain"/>
    <property type="match status" value="1"/>
</dbReference>
<dbReference type="PANTHER" id="PTHR47354:SF5">
    <property type="entry name" value="PROTEIN RFBI"/>
    <property type="match status" value="1"/>
</dbReference>
<evidence type="ECO:0000256" key="1">
    <source>
        <dbReference type="ARBA" id="ARBA00001974"/>
    </source>
</evidence>
<dbReference type="InterPro" id="IPR001041">
    <property type="entry name" value="2Fe-2S_ferredoxin-type"/>
</dbReference>
<gene>
    <name evidence="6" type="primary">ascD</name>
    <name evidence="6" type="ORF">GCM10017668_58030</name>
</gene>
<dbReference type="PROSITE" id="PS51384">
    <property type="entry name" value="FAD_FR"/>
    <property type="match status" value="1"/>
</dbReference>
<dbReference type="InterPro" id="IPR017938">
    <property type="entry name" value="Riboflavin_synthase-like_b-brl"/>
</dbReference>
<dbReference type="InterPro" id="IPR006058">
    <property type="entry name" value="2Fe2S_fd_BS"/>
</dbReference>
<evidence type="ECO:0000256" key="3">
    <source>
        <dbReference type="ARBA" id="ARBA00023014"/>
    </source>
</evidence>
<dbReference type="PRINTS" id="PR00371">
    <property type="entry name" value="FPNCR"/>
</dbReference>
<dbReference type="GO" id="GO:0016491">
    <property type="term" value="F:oxidoreductase activity"/>
    <property type="evidence" value="ECO:0007669"/>
    <property type="project" value="InterPro"/>
</dbReference>
<evidence type="ECO:0000259" key="5">
    <source>
        <dbReference type="PROSITE" id="PS51384"/>
    </source>
</evidence>
<reference evidence="6 7" key="1">
    <citation type="journal article" date="2014" name="Int. J. Syst. Evol. Microbiol.">
        <title>Complete genome sequence of Corynebacterium casei LMG S-19264T (=DSM 44701T), isolated from a smear-ripened cheese.</title>
        <authorList>
            <consortium name="US DOE Joint Genome Institute (JGI-PGF)"/>
            <person name="Walter F."/>
            <person name="Albersmeier A."/>
            <person name="Kalinowski J."/>
            <person name="Ruckert C."/>
        </authorList>
    </citation>
    <scope>NUCLEOTIDE SEQUENCE [LARGE SCALE GENOMIC DNA]</scope>
    <source>
        <strain evidence="6 7">JCM 4255</strain>
    </source>
</reference>
<dbReference type="PANTHER" id="PTHR47354">
    <property type="entry name" value="NADH OXIDOREDUCTASE HCR"/>
    <property type="match status" value="1"/>
</dbReference>
<dbReference type="Gene3D" id="3.10.20.30">
    <property type="match status" value="1"/>
</dbReference>
<dbReference type="InterPro" id="IPR001433">
    <property type="entry name" value="OxRdtase_FAD/NAD-bd"/>
</dbReference>
<dbReference type="InterPro" id="IPR039261">
    <property type="entry name" value="FNR_nucleotide-bd"/>
</dbReference>
<dbReference type="Proteomes" id="UP000516373">
    <property type="component" value="Chromosome"/>
</dbReference>
<evidence type="ECO:0000256" key="2">
    <source>
        <dbReference type="ARBA" id="ARBA00022714"/>
    </source>
</evidence>
<evidence type="ECO:0000259" key="4">
    <source>
        <dbReference type="PROSITE" id="PS51085"/>
    </source>
</evidence>
<dbReference type="PROSITE" id="PS51085">
    <property type="entry name" value="2FE2S_FER_2"/>
    <property type="match status" value="1"/>
</dbReference>
<keyword evidence="2" id="KW-0479">Metal-binding</keyword>
<keyword evidence="2" id="KW-0408">Iron</keyword>
<dbReference type="PRINTS" id="PR00410">
    <property type="entry name" value="PHEHYDRXLASE"/>
</dbReference>
<dbReference type="InterPro" id="IPR012675">
    <property type="entry name" value="Beta-grasp_dom_sf"/>
</dbReference>
<dbReference type="Pfam" id="PF00175">
    <property type="entry name" value="NAD_binding_1"/>
    <property type="match status" value="1"/>
</dbReference>
<dbReference type="InterPro" id="IPR001709">
    <property type="entry name" value="Flavoprot_Pyr_Nucl_cyt_Rdtase"/>
</dbReference>
<dbReference type="AlphaFoldDB" id="A0A7G1NQJ3"/>
<dbReference type="PROSITE" id="PS00197">
    <property type="entry name" value="2FE2S_FER_1"/>
    <property type="match status" value="1"/>
</dbReference>
<dbReference type="Pfam" id="PF00111">
    <property type="entry name" value="Fer2"/>
    <property type="match status" value="1"/>
</dbReference>
<dbReference type="InterPro" id="IPR008333">
    <property type="entry name" value="Cbr1-like_FAD-bd_dom"/>
</dbReference>
<dbReference type="CDD" id="cd00207">
    <property type="entry name" value="fer2"/>
    <property type="match status" value="1"/>
</dbReference>
<proteinExistence type="predicted"/>
<evidence type="ECO:0000313" key="6">
    <source>
        <dbReference type="EMBL" id="BCL23960.1"/>
    </source>
</evidence>
<accession>A0A7G1NQJ3</accession>
<dbReference type="SUPFAM" id="SSF63380">
    <property type="entry name" value="Riboflavin synthase domain-like"/>
    <property type="match status" value="1"/>
</dbReference>
<comment type="cofactor">
    <cofactor evidence="1">
        <name>FAD</name>
        <dbReference type="ChEBI" id="CHEBI:57692"/>
    </cofactor>
</comment>
<keyword evidence="3" id="KW-0411">Iron-sulfur</keyword>
<dbReference type="KEGG" id="stui:GCM10017668_58030"/>
<dbReference type="SUPFAM" id="SSF54292">
    <property type="entry name" value="2Fe-2S ferredoxin-like"/>
    <property type="match status" value="1"/>
</dbReference>
<feature type="domain" description="FAD-binding FR-type" evidence="5">
    <location>
        <begin position="95"/>
        <end position="195"/>
    </location>
</feature>
<protein>
    <submittedName>
        <fullName evidence="6">CDP-6-deoxy-delta-3,4-glucoseen reductase</fullName>
    </submittedName>
</protein>
<dbReference type="InterPro" id="IPR017927">
    <property type="entry name" value="FAD-bd_FR_type"/>
</dbReference>
<dbReference type="GO" id="GO:0051537">
    <property type="term" value="F:2 iron, 2 sulfur cluster binding"/>
    <property type="evidence" value="ECO:0007669"/>
    <property type="project" value="UniProtKB-KW"/>
</dbReference>
<feature type="domain" description="2Fe-2S ferredoxin-type" evidence="4">
    <location>
        <begin position="3"/>
        <end position="88"/>
    </location>
</feature>
<dbReference type="InterPro" id="IPR050415">
    <property type="entry name" value="MRET"/>
</dbReference>
<dbReference type="Gene3D" id="2.40.30.10">
    <property type="entry name" value="Translation factors"/>
    <property type="match status" value="1"/>
</dbReference>
<name>A0A7G1NQJ3_9ACTN</name>
<keyword evidence="2" id="KW-0001">2Fe-2S</keyword>
<organism evidence="6 7">
    <name type="scientific">Streptomyces tuirus</name>
    <dbReference type="NCBI Taxonomy" id="68278"/>
    <lineage>
        <taxon>Bacteria</taxon>
        <taxon>Bacillati</taxon>
        <taxon>Actinomycetota</taxon>
        <taxon>Actinomycetes</taxon>
        <taxon>Kitasatosporales</taxon>
        <taxon>Streptomycetaceae</taxon>
        <taxon>Streptomyces</taxon>
    </lineage>
</organism>
<dbReference type="Gene3D" id="3.40.50.80">
    <property type="entry name" value="Nucleotide-binding domain of ferredoxin-NADP reductase (FNR) module"/>
    <property type="match status" value="1"/>
</dbReference>
<dbReference type="Pfam" id="PF00970">
    <property type="entry name" value="FAD_binding_6"/>
    <property type="match status" value="1"/>
</dbReference>
<dbReference type="InterPro" id="IPR036010">
    <property type="entry name" value="2Fe-2S_ferredoxin-like_sf"/>
</dbReference>
<dbReference type="EMBL" id="AP023439">
    <property type="protein sequence ID" value="BCL23960.1"/>
    <property type="molecule type" value="Genomic_DNA"/>
</dbReference>
<sequence>MTYQVNVADTGISFPCEPEETVLDAAERAGYAIPYSCRKGVCSTCEGGLTSGRAHVRGRGTAEGPAEAVLLCQARPCSDLGIAPRRITERGAPERQTMSAKVHRVTRPAADVVALQLRLPTGRRAKFAAGQYLKVLLPDGDSRTYSMANPPHQNDSVHLHVRVVPGGRFSEGVVAALAKGDQLTVELPYGEFSVDAESDRPAIVVATGTGFAPVKSIVEDHIRRRVDRPVHLYWGGRREEDLYLRDLAEGWSARLPWLSFTPVLSDAGPDWAGRTGWVHRAVLEDHPDLGHHEVYACGSPMMTDAARKDFVERGGLDPERFHCDAFVPSGEPVVPVA</sequence>